<evidence type="ECO:0000313" key="9">
    <source>
        <dbReference type="WBParaSite" id="L893_g18408.t1"/>
    </source>
</evidence>
<keyword evidence="2" id="KW-0479">Metal-binding</keyword>
<organism evidence="8 9">
    <name type="scientific">Steinernema glaseri</name>
    <dbReference type="NCBI Taxonomy" id="37863"/>
    <lineage>
        <taxon>Eukaryota</taxon>
        <taxon>Metazoa</taxon>
        <taxon>Ecdysozoa</taxon>
        <taxon>Nematoda</taxon>
        <taxon>Chromadorea</taxon>
        <taxon>Rhabditida</taxon>
        <taxon>Tylenchina</taxon>
        <taxon>Panagrolaimomorpha</taxon>
        <taxon>Strongyloidoidea</taxon>
        <taxon>Steinernematidae</taxon>
        <taxon>Steinernema</taxon>
    </lineage>
</organism>
<dbReference type="Proteomes" id="UP000095287">
    <property type="component" value="Unplaced"/>
</dbReference>
<dbReference type="PANTHER" id="PTHR45891">
    <property type="entry name" value="ZINC FINGER HOMEOBOX PROTEIN"/>
    <property type="match status" value="1"/>
</dbReference>
<feature type="compositionally biased region" description="Basic and acidic residues" evidence="6">
    <location>
        <begin position="205"/>
        <end position="223"/>
    </location>
</feature>
<keyword evidence="8" id="KW-1185">Reference proteome</keyword>
<dbReference type="InterPro" id="IPR051968">
    <property type="entry name" value="ZnFinger_Homeobox_TR"/>
</dbReference>
<dbReference type="GO" id="GO:0008270">
    <property type="term" value="F:zinc ion binding"/>
    <property type="evidence" value="ECO:0007669"/>
    <property type="project" value="UniProtKB-KW"/>
</dbReference>
<evidence type="ECO:0000256" key="1">
    <source>
        <dbReference type="ARBA" id="ARBA00004123"/>
    </source>
</evidence>
<protein>
    <submittedName>
        <fullName evidence="9">C2H2-type domain-containing protein</fullName>
    </submittedName>
</protein>
<keyword evidence="5" id="KW-0863">Zinc-finger</keyword>
<evidence type="ECO:0000259" key="7">
    <source>
        <dbReference type="PROSITE" id="PS50157"/>
    </source>
</evidence>
<evidence type="ECO:0000313" key="8">
    <source>
        <dbReference type="Proteomes" id="UP000095287"/>
    </source>
</evidence>
<dbReference type="PANTHER" id="PTHR45891:SF3">
    <property type="entry name" value="ZINC FINGER PROTEIN 2"/>
    <property type="match status" value="1"/>
</dbReference>
<evidence type="ECO:0000256" key="3">
    <source>
        <dbReference type="ARBA" id="ARBA00022737"/>
    </source>
</evidence>
<name>A0A1I7YPJ9_9BILA</name>
<keyword evidence="3" id="KW-0677">Repeat</keyword>
<feature type="region of interest" description="Disordered" evidence="6">
    <location>
        <begin position="186"/>
        <end position="244"/>
    </location>
</feature>
<reference evidence="9" key="1">
    <citation type="submission" date="2016-11" db="UniProtKB">
        <authorList>
            <consortium name="WormBaseParasite"/>
        </authorList>
    </citation>
    <scope>IDENTIFICATION</scope>
</reference>
<feature type="region of interest" description="Disordered" evidence="6">
    <location>
        <begin position="71"/>
        <end position="96"/>
    </location>
</feature>
<evidence type="ECO:0000256" key="6">
    <source>
        <dbReference type="SAM" id="MobiDB-lite"/>
    </source>
</evidence>
<dbReference type="InterPro" id="IPR013087">
    <property type="entry name" value="Znf_C2H2_type"/>
</dbReference>
<sequence>MGRFPCYAVASSMDKQQQQSALTMLNMFNMAQLFSNMQQQQQQQQQQQSAAQLNAFGQLCNGASPFDFSSLLGGSGSQEGQASFNGTSSGDEELQTPKTGTALRRMLEKFGLDLSVPAGTDSDRRKRKFERLHEDTVPEVSQVECRQCQTSFGSLLALKTHCEESHQGGVPSEVVEEFSERLRRALDDVEDRESVQDQDDSCEPPEPKRMREVKSEDQDDSPKALRPALRPRLLLDQRMEPSRT</sequence>
<feature type="domain" description="C2H2-type" evidence="7">
    <location>
        <begin position="143"/>
        <end position="171"/>
    </location>
</feature>
<dbReference type="WBParaSite" id="L893_g18408.t1">
    <property type="protein sequence ID" value="L893_g18408.t1"/>
    <property type="gene ID" value="L893_g18408"/>
</dbReference>
<feature type="compositionally biased region" description="Basic and acidic residues" evidence="6">
    <location>
        <begin position="186"/>
        <end position="195"/>
    </location>
</feature>
<dbReference type="GO" id="GO:0005634">
    <property type="term" value="C:nucleus"/>
    <property type="evidence" value="ECO:0007669"/>
    <property type="project" value="UniProtKB-SubCell"/>
</dbReference>
<dbReference type="AlphaFoldDB" id="A0A1I7YPJ9"/>
<proteinExistence type="predicted"/>
<dbReference type="PROSITE" id="PS50157">
    <property type="entry name" value="ZINC_FINGER_C2H2_2"/>
    <property type="match status" value="1"/>
</dbReference>
<dbReference type="PROSITE" id="PS00028">
    <property type="entry name" value="ZINC_FINGER_C2H2_1"/>
    <property type="match status" value="1"/>
</dbReference>
<evidence type="ECO:0000256" key="5">
    <source>
        <dbReference type="PROSITE-ProRule" id="PRU00042"/>
    </source>
</evidence>
<accession>A0A1I7YPJ9</accession>
<feature type="compositionally biased region" description="Basic and acidic residues" evidence="6">
    <location>
        <begin position="233"/>
        <end position="244"/>
    </location>
</feature>
<dbReference type="GO" id="GO:0000978">
    <property type="term" value="F:RNA polymerase II cis-regulatory region sequence-specific DNA binding"/>
    <property type="evidence" value="ECO:0007669"/>
    <property type="project" value="TreeGrafter"/>
</dbReference>
<evidence type="ECO:0000256" key="2">
    <source>
        <dbReference type="ARBA" id="ARBA00022723"/>
    </source>
</evidence>
<dbReference type="GO" id="GO:0000981">
    <property type="term" value="F:DNA-binding transcription factor activity, RNA polymerase II-specific"/>
    <property type="evidence" value="ECO:0007669"/>
    <property type="project" value="TreeGrafter"/>
</dbReference>
<keyword evidence="4" id="KW-0862">Zinc</keyword>
<comment type="subcellular location">
    <subcellularLocation>
        <location evidence="1">Nucleus</location>
    </subcellularLocation>
</comment>
<evidence type="ECO:0000256" key="4">
    <source>
        <dbReference type="ARBA" id="ARBA00022833"/>
    </source>
</evidence>